<name>A0ABY7Q3B8_9ACTN</name>
<accession>A0ABY7Q3B8</accession>
<dbReference type="RefSeq" id="WP_270144255.1">
    <property type="nucleotide sequence ID" value="NZ_CP115450.1"/>
</dbReference>
<organism evidence="2 3">
    <name type="scientific">Kitasatospora cathayae</name>
    <dbReference type="NCBI Taxonomy" id="3004092"/>
    <lineage>
        <taxon>Bacteria</taxon>
        <taxon>Bacillati</taxon>
        <taxon>Actinomycetota</taxon>
        <taxon>Actinomycetes</taxon>
        <taxon>Kitasatosporales</taxon>
        <taxon>Streptomycetaceae</taxon>
        <taxon>Kitasatospora</taxon>
    </lineage>
</organism>
<dbReference type="EMBL" id="CP115450">
    <property type="protein sequence ID" value="WBP87104.1"/>
    <property type="molecule type" value="Genomic_DNA"/>
</dbReference>
<keyword evidence="3" id="KW-1185">Reference proteome</keyword>
<protein>
    <submittedName>
        <fullName evidence="2">Uncharacterized protein</fullName>
    </submittedName>
</protein>
<sequence>MRTAPHRPRAPGPRPGARTGASRSPHHRQPLDEPRPPGQLFAGRASRDRASPIDRFTRSSSSTARPIRAAHRDFIRLCIGPGGGEGVAECLSRSGRWSVTLYIGDMTGWTAHPITIHQP</sequence>
<evidence type="ECO:0000256" key="1">
    <source>
        <dbReference type="SAM" id="MobiDB-lite"/>
    </source>
</evidence>
<proteinExistence type="predicted"/>
<evidence type="ECO:0000313" key="3">
    <source>
        <dbReference type="Proteomes" id="UP001212821"/>
    </source>
</evidence>
<feature type="region of interest" description="Disordered" evidence="1">
    <location>
        <begin position="1"/>
        <end position="66"/>
    </location>
</feature>
<evidence type="ECO:0000313" key="2">
    <source>
        <dbReference type="EMBL" id="WBP87104.1"/>
    </source>
</evidence>
<dbReference type="Proteomes" id="UP001212821">
    <property type="component" value="Chromosome"/>
</dbReference>
<gene>
    <name evidence="2" type="ORF">O1G21_15465</name>
</gene>
<feature type="compositionally biased region" description="Basic and acidic residues" evidence="1">
    <location>
        <begin position="45"/>
        <end position="57"/>
    </location>
</feature>
<reference evidence="3" key="1">
    <citation type="submission" date="2022-12" db="EMBL/GenBank/DDBJ databases">
        <authorList>
            <person name="Mo P."/>
        </authorList>
    </citation>
    <scope>NUCLEOTIDE SEQUENCE [LARGE SCALE GENOMIC DNA]</scope>
    <source>
        <strain evidence="3">HUAS 3-15</strain>
    </source>
</reference>